<dbReference type="KEGG" id="asd:AS9A_1117"/>
<dbReference type="Proteomes" id="UP000009235">
    <property type="component" value="Chromosome"/>
</dbReference>
<sequence>MDIETIIALIEATGGFGDIGALFSGIADFLTAGTGSLESLGGLGAEAPEADAATAVAE</sequence>
<evidence type="ECO:0000313" key="1">
    <source>
        <dbReference type="EMBL" id="AEF39569.1"/>
    </source>
</evidence>
<name>F6EQV8_HOYSD</name>
<protein>
    <submittedName>
        <fullName evidence="1">Uncharacterized protein</fullName>
    </submittedName>
</protein>
<accession>F6EQV8</accession>
<dbReference type="EMBL" id="CP002786">
    <property type="protein sequence ID" value="AEF39569.1"/>
    <property type="molecule type" value="Genomic_DNA"/>
</dbReference>
<dbReference type="AlphaFoldDB" id="F6EQV8"/>
<dbReference type="RefSeq" id="WP_013805918.1">
    <property type="nucleotide sequence ID" value="NC_015564.1"/>
</dbReference>
<proteinExistence type="predicted"/>
<dbReference type="HOGENOM" id="CLU_2969155_0_0_11"/>
<keyword evidence="2" id="KW-1185">Reference proteome</keyword>
<gene>
    <name evidence="1" type="ordered locus">AS9A_1117</name>
</gene>
<organism evidence="1 2">
    <name type="scientific">Hoyosella subflava (strain DSM 45089 / JCM 17490 / NBRC 109087 / DQS3-9A1)</name>
    <name type="common">Amycolicicoccus subflavus</name>
    <dbReference type="NCBI Taxonomy" id="443218"/>
    <lineage>
        <taxon>Bacteria</taxon>
        <taxon>Bacillati</taxon>
        <taxon>Actinomycetota</taxon>
        <taxon>Actinomycetes</taxon>
        <taxon>Mycobacteriales</taxon>
        <taxon>Hoyosellaceae</taxon>
        <taxon>Hoyosella</taxon>
    </lineage>
</organism>
<reference evidence="1 2" key="1">
    <citation type="journal article" date="2011" name="J. Bacteriol.">
        <title>Complete genome sequence of Amycolicicoccus subflavus DQS3-9A1T, an actinomycete isolated from crude oil-polluted soil.</title>
        <authorList>
            <person name="Cai M."/>
            <person name="Chen W.M."/>
            <person name="Nie Y."/>
            <person name="Chi C.Q."/>
            <person name="Wang Y.N."/>
            <person name="Tang Y.Q."/>
            <person name="Li G.Y."/>
            <person name="Wu X.L."/>
        </authorList>
    </citation>
    <scope>NUCLEOTIDE SEQUENCE [LARGE SCALE GENOMIC DNA]</scope>
    <source>
        <strain evidence="2">DSM 45089 / DQS3-9A1</strain>
    </source>
</reference>
<evidence type="ECO:0000313" key="2">
    <source>
        <dbReference type="Proteomes" id="UP000009235"/>
    </source>
</evidence>